<feature type="domain" description="Cdc37 C-terminal" evidence="8">
    <location>
        <begin position="323"/>
        <end position="397"/>
    </location>
</feature>
<evidence type="ECO:0000259" key="8">
    <source>
        <dbReference type="SMART" id="SM01069"/>
    </source>
</evidence>
<dbReference type="InterPro" id="IPR013855">
    <property type="entry name" value="Cdc37_N_dom"/>
</dbReference>
<dbReference type="GO" id="GO:0005737">
    <property type="term" value="C:cytoplasm"/>
    <property type="evidence" value="ECO:0007669"/>
    <property type="project" value="UniProtKB-SubCell"/>
</dbReference>
<feature type="region of interest" description="Disordered" evidence="7">
    <location>
        <begin position="377"/>
        <end position="398"/>
    </location>
</feature>
<dbReference type="GO" id="GO:0051087">
    <property type="term" value="F:protein-folding chaperone binding"/>
    <property type="evidence" value="ECO:0007669"/>
    <property type="project" value="TreeGrafter"/>
</dbReference>
<comment type="subcellular location">
    <subcellularLocation>
        <location evidence="1">Cytoplasm</location>
    </subcellularLocation>
</comment>
<evidence type="ECO:0000256" key="7">
    <source>
        <dbReference type="SAM" id="MobiDB-lite"/>
    </source>
</evidence>
<keyword evidence="4" id="KW-0143">Chaperone</keyword>
<dbReference type="Pfam" id="PF08565">
    <property type="entry name" value="CDC37_M"/>
    <property type="match status" value="1"/>
</dbReference>
<dbReference type="OrthoDB" id="440202at2759"/>
<dbReference type="PANTHER" id="PTHR12800">
    <property type="entry name" value="CDC37-RELATED"/>
    <property type="match status" value="1"/>
</dbReference>
<dbReference type="PANTHER" id="PTHR12800:SF4">
    <property type="entry name" value="HSP90 CO-CHAPERONE CDC37"/>
    <property type="match status" value="1"/>
</dbReference>
<gene>
    <name evidence="10" type="ORF">PPROV_001060200</name>
</gene>
<dbReference type="InterPro" id="IPR004918">
    <property type="entry name" value="Cdc37"/>
</dbReference>
<sequence length="398" mass="44812">MTGFDYSKWDKLELSDDEDADPGAQFIEESFLRRIKHEQHEHKTADYLASKTQLETRRKEASELISKTKQLQSASSSSTQASVDDAQQVAAAAAAAAAQPASAADLAARASDLEAELADIDKKTQMLDKERKFNAEEFCQEAWSRTLIGKDAQPTGEHAADNDPANMRYEAYVAKYKDQLDHIVHLAAHSNVTLEECEELFRENTWIMSQSGMGYILLEALNFGMKDKFKTMKRVCKVLYHVKSILDYAEASKTLGPRDVARNFFRRLLDGDDLREDYWKTFDDFYTKLRDRSQQKKEEEGVPGEGGAGEEEEEYEEVPREERLGPGGLDPVEVFPTLPEGMQEAYHSGDPQKLRDFVASLSMEDARHHMKRMVDSGLWVPAPGEDPGAALRNDEGAD</sequence>
<feature type="domain" description="Cdc37 N-terminal" evidence="9">
    <location>
        <begin position="3"/>
        <end position="146"/>
    </location>
</feature>
<accession>A0A830HZ54</accession>
<feature type="region of interest" description="Disordered" evidence="7">
    <location>
        <begin position="293"/>
        <end position="351"/>
    </location>
</feature>
<evidence type="ECO:0000256" key="1">
    <source>
        <dbReference type="ARBA" id="ARBA00004496"/>
    </source>
</evidence>
<evidence type="ECO:0000256" key="3">
    <source>
        <dbReference type="ARBA" id="ARBA00022490"/>
    </source>
</evidence>
<dbReference type="InterPro" id="IPR038189">
    <property type="entry name" value="Cdc37_Hsp90-bd_sf"/>
</dbReference>
<evidence type="ECO:0000256" key="5">
    <source>
        <dbReference type="ARBA" id="ARBA00031396"/>
    </source>
</evidence>
<evidence type="ECO:0000313" key="11">
    <source>
        <dbReference type="Proteomes" id="UP000660262"/>
    </source>
</evidence>
<dbReference type="SMART" id="SM01069">
    <property type="entry name" value="CDC37_C"/>
    <property type="match status" value="1"/>
</dbReference>
<evidence type="ECO:0000259" key="9">
    <source>
        <dbReference type="SMART" id="SM01071"/>
    </source>
</evidence>
<dbReference type="Proteomes" id="UP000660262">
    <property type="component" value="Unassembled WGS sequence"/>
</dbReference>
<dbReference type="EMBL" id="BNJQ01000037">
    <property type="protein sequence ID" value="GHP11875.1"/>
    <property type="molecule type" value="Genomic_DNA"/>
</dbReference>
<dbReference type="SUPFAM" id="SSF101391">
    <property type="entry name" value="Hsp90 co-chaperone CDC37"/>
    <property type="match status" value="1"/>
</dbReference>
<feature type="compositionally biased region" description="Low complexity" evidence="7">
    <location>
        <begin position="67"/>
        <end position="79"/>
    </location>
</feature>
<feature type="region of interest" description="Disordered" evidence="7">
    <location>
        <begin position="59"/>
        <end position="79"/>
    </location>
</feature>
<dbReference type="GO" id="GO:0031072">
    <property type="term" value="F:heat shock protein binding"/>
    <property type="evidence" value="ECO:0007669"/>
    <property type="project" value="TreeGrafter"/>
</dbReference>
<dbReference type="Gene3D" id="1.20.58.610">
    <property type="entry name" value="Cdc37, Hsp90 binding domain"/>
    <property type="match status" value="1"/>
</dbReference>
<dbReference type="InterPro" id="IPR013874">
    <property type="entry name" value="Cdc37_Hsp90-bd"/>
</dbReference>
<keyword evidence="6" id="KW-0175">Coiled coil</keyword>
<dbReference type="Gene3D" id="6.10.140.250">
    <property type="match status" value="1"/>
</dbReference>
<protein>
    <recommendedName>
        <fullName evidence="5">Hsp90 chaperone protein kinase-targeting subunit</fullName>
    </recommendedName>
</protein>
<evidence type="ECO:0000256" key="2">
    <source>
        <dbReference type="ARBA" id="ARBA00006222"/>
    </source>
</evidence>
<dbReference type="GO" id="GO:0050821">
    <property type="term" value="P:protein stabilization"/>
    <property type="evidence" value="ECO:0007669"/>
    <property type="project" value="TreeGrafter"/>
</dbReference>
<dbReference type="SMART" id="SM01071">
    <property type="entry name" value="CDC37_N"/>
    <property type="match status" value="1"/>
</dbReference>
<comment type="similarity">
    <text evidence="2">Belongs to the CDC37 family.</text>
</comment>
<keyword evidence="11" id="KW-1185">Reference proteome</keyword>
<organism evidence="10 11">
    <name type="scientific">Pycnococcus provasolii</name>
    <dbReference type="NCBI Taxonomy" id="41880"/>
    <lineage>
        <taxon>Eukaryota</taxon>
        <taxon>Viridiplantae</taxon>
        <taxon>Chlorophyta</taxon>
        <taxon>Pseudoscourfieldiophyceae</taxon>
        <taxon>Pseudoscourfieldiales</taxon>
        <taxon>Pycnococcaceae</taxon>
        <taxon>Pycnococcus</taxon>
    </lineage>
</organism>
<dbReference type="GO" id="GO:0051082">
    <property type="term" value="F:unfolded protein binding"/>
    <property type="evidence" value="ECO:0007669"/>
    <property type="project" value="TreeGrafter"/>
</dbReference>
<name>A0A830HZ54_9CHLO</name>
<evidence type="ECO:0000313" key="10">
    <source>
        <dbReference type="EMBL" id="GHP11875.1"/>
    </source>
</evidence>
<dbReference type="GO" id="GO:0019901">
    <property type="term" value="F:protein kinase binding"/>
    <property type="evidence" value="ECO:0007669"/>
    <property type="project" value="InterPro"/>
</dbReference>
<comment type="caution">
    <text evidence="10">The sequence shown here is derived from an EMBL/GenBank/DDBJ whole genome shotgun (WGS) entry which is preliminary data.</text>
</comment>
<evidence type="ECO:0000256" key="4">
    <source>
        <dbReference type="ARBA" id="ARBA00023186"/>
    </source>
</evidence>
<dbReference type="Pfam" id="PF08564">
    <property type="entry name" value="CDC37_C"/>
    <property type="match status" value="1"/>
</dbReference>
<proteinExistence type="inferred from homology"/>
<evidence type="ECO:0000256" key="6">
    <source>
        <dbReference type="SAM" id="Coils"/>
    </source>
</evidence>
<dbReference type="GO" id="GO:0006457">
    <property type="term" value="P:protein folding"/>
    <property type="evidence" value="ECO:0007669"/>
    <property type="project" value="TreeGrafter"/>
</dbReference>
<dbReference type="Pfam" id="PF03234">
    <property type="entry name" value="CDC37_N"/>
    <property type="match status" value="1"/>
</dbReference>
<dbReference type="InterPro" id="IPR013873">
    <property type="entry name" value="Cdc37_C"/>
</dbReference>
<feature type="coiled-coil region" evidence="6">
    <location>
        <begin position="103"/>
        <end position="130"/>
    </location>
</feature>
<keyword evidence="3" id="KW-0963">Cytoplasm</keyword>
<dbReference type="AlphaFoldDB" id="A0A830HZ54"/>
<feature type="region of interest" description="Disordered" evidence="7">
    <location>
        <begin position="1"/>
        <end position="22"/>
    </location>
</feature>
<reference evidence="10" key="1">
    <citation type="submission" date="2020-10" db="EMBL/GenBank/DDBJ databases">
        <title>Unveiling of a novel bifunctional photoreceptor, Dualchrome1, isolated from a cosmopolitan green alga.</title>
        <authorList>
            <person name="Suzuki S."/>
            <person name="Kawachi M."/>
        </authorList>
    </citation>
    <scope>NUCLEOTIDE SEQUENCE</scope>
    <source>
        <strain evidence="10">NIES 2893</strain>
    </source>
</reference>